<dbReference type="FunFam" id="3.40.50.300:FF:000216">
    <property type="entry name" value="Type VII secretion ATPase EccA"/>
    <property type="match status" value="2"/>
</dbReference>
<dbReference type="InterPro" id="IPR012334">
    <property type="entry name" value="Pectin_lyas_fold"/>
</dbReference>
<evidence type="ECO:0000256" key="1">
    <source>
        <dbReference type="ARBA" id="ARBA00010378"/>
    </source>
</evidence>
<feature type="domain" description="AAA+ ATPase" evidence="5">
    <location>
        <begin position="598"/>
        <end position="738"/>
    </location>
</feature>
<keyword evidence="9" id="KW-1185">Reference proteome</keyword>
<protein>
    <submittedName>
        <fullName evidence="7">AAA family ATPase</fullName>
    </submittedName>
    <submittedName>
        <fullName evidence="6">Right-handed parallel beta-helix repeat-containing protein</fullName>
    </submittedName>
</protein>
<dbReference type="EMBL" id="JAYMRS010000004">
    <property type="protein sequence ID" value="MFB8768780.1"/>
    <property type="molecule type" value="Genomic_DNA"/>
</dbReference>
<organism evidence="7 8">
    <name type="scientific">Nocardiopsis alba</name>
    <dbReference type="NCBI Taxonomy" id="53437"/>
    <lineage>
        <taxon>Bacteria</taxon>
        <taxon>Bacillati</taxon>
        <taxon>Actinomycetota</taxon>
        <taxon>Actinomycetes</taxon>
        <taxon>Streptosporangiales</taxon>
        <taxon>Nocardiopsidaceae</taxon>
        <taxon>Nocardiopsis</taxon>
    </lineage>
</organism>
<dbReference type="Pfam" id="PF00004">
    <property type="entry name" value="AAA"/>
    <property type="match status" value="2"/>
</dbReference>
<dbReference type="InterPro" id="IPR041627">
    <property type="entry name" value="AAA_lid_6"/>
</dbReference>
<evidence type="ECO:0000256" key="4">
    <source>
        <dbReference type="SAM" id="MobiDB-lite"/>
    </source>
</evidence>
<proteinExistence type="inferred from homology"/>
<dbReference type="InterPro" id="IPR006626">
    <property type="entry name" value="PbH1"/>
</dbReference>
<evidence type="ECO:0000313" key="7">
    <source>
        <dbReference type="EMBL" id="MYR33085.1"/>
    </source>
</evidence>
<evidence type="ECO:0000256" key="3">
    <source>
        <dbReference type="ARBA" id="ARBA00022840"/>
    </source>
</evidence>
<sequence length="1094" mass="113897">MNRHVRAVDPSGGAEFRTIGEALAGAGDGAVLSLAPGRYDEQLVLSRVVTLMAADGPGTVEILCSSGTAVTSVAEAVKLTGLVLRGRDKEAPVVDVAAGQVELADCEVEGSAWAAVLARDSGALALRGCTVRCGEGAGIVVTSEQISVIEDCVIEDVGTSGVVINDKGAPEVRRCTIRDAGANGIYAAGGGAGHISDCTVSGTTKAAVVIDEHAATGLSGLRVHSVADDGVVISTRSSVTVEDLVIERPAGRGLVLRAGTDPRVERVRVTGSGGTGIAAEDKARGHLRECEIRDAGAEGVAVTGRSSTLFSGLTVHGTKAAGIHVTEDSTAEFDRVIVERTAGTGVEILSGAAPFLRNGTVTGARGHGVRWEGGGGRVEDFEVSRPRRTGVYAAAGARASLSGVRVIDARENGLAATGGAVLDLRDSEASECGGDGVAVHAEGEITALRVRSHENTRNGVLVAAGGRAVLRSCELVGNGGDGVLVGSGENVVLDGCTVRANARAGLRQTVADADIQVNALTSEGNQAEDLYGPDAVPADAVSGGAATDDPEDDEEKGPLAELQALIGLDSVKDEVTTLINRNKMARHRAEMGLPSPPVARHLVFAGPPGTGKTTVARLYGRVLADLDVLRYGHVVEAARADLVGQYVGATAIKTTEVFEKARGGVLFVDEAYTLSSEDNGGFGQEAIDTLVKLMEDHRDEVVVIVAGYAAEMEGFLSSNPGLASRFARTITFPNYQAEELVSIVERLGSVHRYTLSPDLRPLLLQHFEALPKGPAFGNGREARKVFEEMVDRQAHRLGEDPPADPAELTILTPDDLGAVAAQASGPGGDDVASLRAELDALTGLSDVKSTVNDLVNVLVAAERRRAIGMPAPTLSHHLVFAGPPGTGKTTVARLYGRLLHALGVLPQGHVVEAARADLVGRYIGHTAQLTLETFEKARGGVLFIDEAYTLTPVGANGDFGQEAVDTLVKLMEDHRDEVVVIVAGYNAEMQRFLDSNPGLASRFSHHVRFEDYSDEELVSIVGGMAAAGGFTVPDETAAALGEHFAGVPRTESFGNARYARQVLERMITRQAGRTIALTDPTREDLTLLTPADVP</sequence>
<dbReference type="Gene3D" id="1.10.8.60">
    <property type="match status" value="2"/>
</dbReference>
<dbReference type="InterPro" id="IPR003593">
    <property type="entry name" value="AAA+_ATPase"/>
</dbReference>
<dbReference type="Proteomes" id="UP001585053">
    <property type="component" value="Unassembled WGS sequence"/>
</dbReference>
<dbReference type="InterPro" id="IPR011050">
    <property type="entry name" value="Pectin_lyase_fold/virulence"/>
</dbReference>
<dbReference type="Pfam" id="PF13229">
    <property type="entry name" value="Beta_helix"/>
    <property type="match status" value="2"/>
</dbReference>
<dbReference type="InterPro" id="IPR027417">
    <property type="entry name" value="P-loop_NTPase"/>
</dbReference>
<feature type="domain" description="AAA+ ATPase" evidence="5">
    <location>
        <begin position="874"/>
        <end position="1013"/>
    </location>
</feature>
<dbReference type="Gene3D" id="3.40.50.300">
    <property type="entry name" value="P-loop containing nucleotide triphosphate hydrolases"/>
    <property type="match status" value="2"/>
</dbReference>
<dbReference type="InterPro" id="IPR000641">
    <property type="entry name" value="CbxX/CfxQ"/>
</dbReference>
<evidence type="ECO:0000313" key="6">
    <source>
        <dbReference type="EMBL" id="MFB8768780.1"/>
    </source>
</evidence>
<evidence type="ECO:0000256" key="2">
    <source>
        <dbReference type="ARBA" id="ARBA00022741"/>
    </source>
</evidence>
<dbReference type="RefSeq" id="WP_161111034.1">
    <property type="nucleotide sequence ID" value="NZ_JAYMRS010000004.1"/>
</dbReference>
<dbReference type="Proteomes" id="UP000467124">
    <property type="component" value="Unassembled WGS sequence"/>
</dbReference>
<dbReference type="PANTHER" id="PTHR43392:SF2">
    <property type="entry name" value="AAA-TYPE ATPASE FAMILY PROTEIN _ ANKYRIN REPEAT FAMILY PROTEIN"/>
    <property type="match status" value="1"/>
</dbReference>
<keyword evidence="2" id="KW-0547">Nucleotide-binding</keyword>
<evidence type="ECO:0000259" key="5">
    <source>
        <dbReference type="SMART" id="SM00382"/>
    </source>
</evidence>
<dbReference type="AlphaFoldDB" id="A0A7K2ITH5"/>
<feature type="region of interest" description="Disordered" evidence="4">
    <location>
        <begin position="526"/>
        <end position="556"/>
    </location>
</feature>
<dbReference type="SMART" id="SM00710">
    <property type="entry name" value="PbH1"/>
    <property type="match status" value="14"/>
</dbReference>
<dbReference type="SMART" id="SM00382">
    <property type="entry name" value="AAA"/>
    <property type="match status" value="2"/>
</dbReference>
<dbReference type="InterPro" id="IPR003959">
    <property type="entry name" value="ATPase_AAA_core"/>
</dbReference>
<dbReference type="Pfam" id="PF17866">
    <property type="entry name" value="AAA_lid_6"/>
    <property type="match status" value="2"/>
</dbReference>
<dbReference type="SUPFAM" id="SSF51126">
    <property type="entry name" value="Pectin lyase-like"/>
    <property type="match status" value="3"/>
</dbReference>
<evidence type="ECO:0000313" key="9">
    <source>
        <dbReference type="Proteomes" id="UP001585053"/>
    </source>
</evidence>
<comment type="caution">
    <text evidence="7">The sequence shown here is derived from an EMBL/GenBank/DDBJ whole genome shotgun (WGS) entry which is preliminary data.</text>
</comment>
<name>A0A7K2ITH5_9ACTN</name>
<evidence type="ECO:0000313" key="8">
    <source>
        <dbReference type="Proteomes" id="UP000467124"/>
    </source>
</evidence>
<dbReference type="PRINTS" id="PR00819">
    <property type="entry name" value="CBXCFQXSUPER"/>
</dbReference>
<dbReference type="InterPro" id="IPR050773">
    <property type="entry name" value="CbxX/CfxQ_RuBisCO_ESX"/>
</dbReference>
<dbReference type="GO" id="GO:0016887">
    <property type="term" value="F:ATP hydrolysis activity"/>
    <property type="evidence" value="ECO:0007669"/>
    <property type="project" value="InterPro"/>
</dbReference>
<dbReference type="PANTHER" id="PTHR43392">
    <property type="entry name" value="AAA-TYPE ATPASE FAMILY PROTEIN / ANKYRIN REPEAT FAMILY PROTEIN"/>
    <property type="match status" value="1"/>
</dbReference>
<keyword evidence="3" id="KW-0067">ATP-binding</keyword>
<dbReference type="InterPro" id="IPR039448">
    <property type="entry name" value="Beta_helix"/>
</dbReference>
<reference evidence="7 8" key="1">
    <citation type="journal article" date="2019" name="Nat. Commun.">
        <title>The antimicrobial potential of Streptomyces from insect microbiomes.</title>
        <authorList>
            <person name="Chevrette M.G."/>
            <person name="Carlson C.M."/>
            <person name="Ortega H.E."/>
            <person name="Thomas C."/>
            <person name="Ananiev G.E."/>
            <person name="Barns K.J."/>
            <person name="Book A.J."/>
            <person name="Cagnazzo J."/>
            <person name="Carlos C."/>
            <person name="Flanigan W."/>
            <person name="Grubbs K.J."/>
            <person name="Horn H.A."/>
            <person name="Hoffmann F.M."/>
            <person name="Klassen J.L."/>
            <person name="Knack J.J."/>
            <person name="Lewin G.R."/>
            <person name="McDonald B.R."/>
            <person name="Muller L."/>
            <person name="Melo W.G.P."/>
            <person name="Pinto-Tomas A.A."/>
            <person name="Schmitz A."/>
            <person name="Wendt-Pienkowski E."/>
            <person name="Wildman S."/>
            <person name="Zhao M."/>
            <person name="Zhang F."/>
            <person name="Bugni T.S."/>
            <person name="Andes D.R."/>
            <person name="Pupo M.T."/>
            <person name="Currie C.R."/>
        </authorList>
    </citation>
    <scope>NUCLEOTIDE SEQUENCE [LARGE SCALE GENOMIC DNA]</scope>
    <source>
        <strain evidence="7 8">SID5840</strain>
    </source>
</reference>
<comment type="similarity">
    <text evidence="1">Belongs to the CbxX/CfxQ family.</text>
</comment>
<reference evidence="6 9" key="2">
    <citation type="submission" date="2024-01" db="EMBL/GenBank/DDBJ databases">
        <title>Genome mining of biosynthetic gene clusters to explore secondary metabolites of Streptomyces sp.</title>
        <authorList>
            <person name="Baig A."/>
            <person name="Ajitkumar Shintre N."/>
            <person name="Kumar H."/>
            <person name="Anbarasu A."/>
            <person name="Ramaiah S."/>
        </authorList>
    </citation>
    <scope>NUCLEOTIDE SEQUENCE [LARGE SCALE GENOMIC DNA]</scope>
    <source>
        <strain evidence="6 9">A01</strain>
    </source>
</reference>
<dbReference type="EMBL" id="WWHY01000001">
    <property type="protein sequence ID" value="MYR33085.1"/>
    <property type="molecule type" value="Genomic_DNA"/>
</dbReference>
<dbReference type="Gene3D" id="2.160.20.10">
    <property type="entry name" value="Single-stranded right-handed beta-helix, Pectin lyase-like"/>
    <property type="match status" value="3"/>
</dbReference>
<dbReference type="CDD" id="cd00009">
    <property type="entry name" value="AAA"/>
    <property type="match status" value="2"/>
</dbReference>
<accession>A0A7K2ITH5</accession>
<gene>
    <name evidence="7" type="ORF">GTW20_12640</name>
    <name evidence="6" type="ORF">VSQ78_13805</name>
</gene>
<dbReference type="GO" id="GO:0005524">
    <property type="term" value="F:ATP binding"/>
    <property type="evidence" value="ECO:0007669"/>
    <property type="project" value="UniProtKB-KW"/>
</dbReference>
<dbReference type="SUPFAM" id="SSF52540">
    <property type="entry name" value="P-loop containing nucleoside triphosphate hydrolases"/>
    <property type="match status" value="2"/>
</dbReference>